<name>A0A016VQQ8_9BILA</name>
<keyword evidence="4" id="KW-1185">Reference proteome</keyword>
<feature type="chain" id="PRO_5001493819" evidence="2">
    <location>
        <begin position="24"/>
        <end position="102"/>
    </location>
</feature>
<evidence type="ECO:0000256" key="2">
    <source>
        <dbReference type="SAM" id="SignalP"/>
    </source>
</evidence>
<feature type="signal peptide" evidence="2">
    <location>
        <begin position="1"/>
        <end position="23"/>
    </location>
</feature>
<sequence>MNLLSTIFFLATVIMILPFVAFATPWRGNTRRTTRITTPQLPCGMGRIPWNVYQLSLYSCCILLLSLCIDFYLTPFCSISSPSTSYTEKMLRWCKIAIPARC</sequence>
<dbReference type="EMBL" id="JARK01001342">
    <property type="protein sequence ID" value="EYC29760.1"/>
    <property type="molecule type" value="Genomic_DNA"/>
</dbReference>
<protein>
    <submittedName>
        <fullName evidence="3">Uncharacterized protein</fullName>
    </submittedName>
</protein>
<gene>
    <name evidence="3" type="primary">Acey_s0006.g3167</name>
    <name evidence="3" type="ORF">Y032_0006g3167</name>
</gene>
<evidence type="ECO:0000256" key="1">
    <source>
        <dbReference type="SAM" id="Phobius"/>
    </source>
</evidence>
<feature type="transmembrane region" description="Helical" evidence="1">
    <location>
        <begin position="55"/>
        <end position="73"/>
    </location>
</feature>
<accession>A0A016VQQ8</accession>
<proteinExistence type="predicted"/>
<dbReference type="Proteomes" id="UP000024635">
    <property type="component" value="Unassembled WGS sequence"/>
</dbReference>
<evidence type="ECO:0000313" key="3">
    <source>
        <dbReference type="EMBL" id="EYC29760.1"/>
    </source>
</evidence>
<evidence type="ECO:0000313" key="4">
    <source>
        <dbReference type="Proteomes" id="UP000024635"/>
    </source>
</evidence>
<keyword evidence="1" id="KW-0472">Membrane</keyword>
<keyword evidence="1" id="KW-1133">Transmembrane helix</keyword>
<keyword evidence="1" id="KW-0812">Transmembrane</keyword>
<organism evidence="3 4">
    <name type="scientific">Ancylostoma ceylanicum</name>
    <dbReference type="NCBI Taxonomy" id="53326"/>
    <lineage>
        <taxon>Eukaryota</taxon>
        <taxon>Metazoa</taxon>
        <taxon>Ecdysozoa</taxon>
        <taxon>Nematoda</taxon>
        <taxon>Chromadorea</taxon>
        <taxon>Rhabditida</taxon>
        <taxon>Rhabditina</taxon>
        <taxon>Rhabditomorpha</taxon>
        <taxon>Strongyloidea</taxon>
        <taxon>Ancylostomatidae</taxon>
        <taxon>Ancylostomatinae</taxon>
        <taxon>Ancylostoma</taxon>
    </lineage>
</organism>
<reference evidence="4" key="1">
    <citation type="journal article" date="2015" name="Nat. Genet.">
        <title>The genome and transcriptome of the zoonotic hookworm Ancylostoma ceylanicum identify infection-specific gene families.</title>
        <authorList>
            <person name="Schwarz E.M."/>
            <person name="Hu Y."/>
            <person name="Antoshechkin I."/>
            <person name="Miller M.M."/>
            <person name="Sternberg P.W."/>
            <person name="Aroian R.V."/>
        </authorList>
    </citation>
    <scope>NUCLEOTIDE SEQUENCE</scope>
    <source>
        <strain evidence="4">HY135</strain>
    </source>
</reference>
<dbReference type="AlphaFoldDB" id="A0A016VQQ8"/>
<comment type="caution">
    <text evidence="3">The sequence shown here is derived from an EMBL/GenBank/DDBJ whole genome shotgun (WGS) entry which is preliminary data.</text>
</comment>
<keyword evidence="2" id="KW-0732">Signal</keyword>